<evidence type="ECO:0000259" key="3">
    <source>
        <dbReference type="Pfam" id="PF24855"/>
    </source>
</evidence>
<dbReference type="InParanoid" id="A0A1B7MVL5"/>
<dbReference type="PANTHER" id="PTHR39460:SF1">
    <property type="entry name" value="C6 TRANSCRIPTION FACTOR"/>
    <property type="match status" value="1"/>
</dbReference>
<dbReference type="OrthoDB" id="2564812at2759"/>
<feature type="compositionally biased region" description="Pro residues" evidence="1">
    <location>
        <begin position="1"/>
        <end position="11"/>
    </location>
</feature>
<evidence type="ECO:0000313" key="4">
    <source>
        <dbReference type="EMBL" id="OAX36642.1"/>
    </source>
</evidence>
<keyword evidence="5" id="KW-1185">Reference proteome</keyword>
<protein>
    <recommendedName>
        <fullName evidence="3">DUF7729 domain-containing protein</fullName>
    </recommendedName>
</protein>
<keyword evidence="2" id="KW-0812">Transmembrane</keyword>
<proteinExistence type="predicted"/>
<evidence type="ECO:0000256" key="2">
    <source>
        <dbReference type="SAM" id="Phobius"/>
    </source>
</evidence>
<gene>
    <name evidence="4" type="ORF">K503DRAFT_287196</name>
</gene>
<reference evidence="4 5" key="1">
    <citation type="submission" date="2016-06" db="EMBL/GenBank/DDBJ databases">
        <title>Comparative genomics of the ectomycorrhizal sister species Rhizopogon vinicolor and Rhizopogon vesiculosus (Basidiomycota: Boletales) reveals a divergence of the mating type B locus.</title>
        <authorList>
            <consortium name="DOE Joint Genome Institute"/>
            <person name="Mujic A.B."/>
            <person name="Kuo A."/>
            <person name="Tritt A."/>
            <person name="Lipzen A."/>
            <person name="Chen C."/>
            <person name="Johnson J."/>
            <person name="Sharma A."/>
            <person name="Barry K."/>
            <person name="Grigoriev I.V."/>
            <person name="Spatafora J.W."/>
        </authorList>
    </citation>
    <scope>NUCLEOTIDE SEQUENCE [LARGE SCALE GENOMIC DNA]</scope>
    <source>
        <strain evidence="4 5">AM-OR11-026</strain>
    </source>
</reference>
<dbReference type="InterPro" id="IPR056146">
    <property type="entry name" value="DUF7729"/>
</dbReference>
<keyword evidence="2" id="KW-1133">Transmembrane helix</keyword>
<feature type="region of interest" description="Disordered" evidence="1">
    <location>
        <begin position="126"/>
        <end position="148"/>
    </location>
</feature>
<name>A0A1B7MVL5_9AGAM</name>
<feature type="region of interest" description="Disordered" evidence="1">
    <location>
        <begin position="1"/>
        <end position="37"/>
    </location>
</feature>
<dbReference type="EMBL" id="KV448403">
    <property type="protein sequence ID" value="OAX36642.1"/>
    <property type="molecule type" value="Genomic_DNA"/>
</dbReference>
<dbReference type="Proteomes" id="UP000092154">
    <property type="component" value="Unassembled WGS sequence"/>
</dbReference>
<organism evidence="4 5">
    <name type="scientific">Rhizopogon vinicolor AM-OR11-026</name>
    <dbReference type="NCBI Taxonomy" id="1314800"/>
    <lineage>
        <taxon>Eukaryota</taxon>
        <taxon>Fungi</taxon>
        <taxon>Dikarya</taxon>
        <taxon>Basidiomycota</taxon>
        <taxon>Agaricomycotina</taxon>
        <taxon>Agaricomycetes</taxon>
        <taxon>Agaricomycetidae</taxon>
        <taxon>Boletales</taxon>
        <taxon>Suillineae</taxon>
        <taxon>Rhizopogonaceae</taxon>
        <taxon>Rhizopogon</taxon>
    </lineage>
</organism>
<accession>A0A1B7MVL5</accession>
<sequence>MFTPPPSPLPPRTLQTSSSEPKSLQMTDVSCTRPAPIHSSRSRRKYTLTLRWTIILIPIILITITVATRVVAHPMVFDAFSPSSTLDWKSWSKSLTDWSLHERHKVSKSPLQPMILSDRSSLPLIKRSTPSATPAPTVPANPSLPTPFPQPYDTTLSSNFSTISCYNFFLNMTQTNALRSCRPFSLLLTHSQAFTEAQDDINAMNTDIWGTCNTGISQSQCQLNMEWFASQLHSSCATDLSDQNIMAVNALIGLQAFDLMREGACSVDPVANAYCFLEAVGNSDPSSYYFYQLPLGLPLPKITNGACNSCTQSLMSMYLAALNSENATSLSGLQATYGDAVNDLNTECGSSYAQATTVAASSAPLKVTLTSVGEAWAVVLGVGVLWTLVIG</sequence>
<dbReference type="AlphaFoldDB" id="A0A1B7MVL5"/>
<feature type="compositionally biased region" description="Polar residues" evidence="1">
    <location>
        <begin position="20"/>
        <end position="30"/>
    </location>
</feature>
<feature type="transmembrane region" description="Helical" evidence="2">
    <location>
        <begin position="50"/>
        <end position="72"/>
    </location>
</feature>
<feature type="domain" description="DUF7729" evidence="3">
    <location>
        <begin position="147"/>
        <end position="356"/>
    </location>
</feature>
<evidence type="ECO:0000313" key="5">
    <source>
        <dbReference type="Proteomes" id="UP000092154"/>
    </source>
</evidence>
<keyword evidence="2" id="KW-0472">Membrane</keyword>
<feature type="compositionally biased region" description="Pro residues" evidence="1">
    <location>
        <begin position="136"/>
        <end position="148"/>
    </location>
</feature>
<dbReference type="Pfam" id="PF24855">
    <property type="entry name" value="DUF7729"/>
    <property type="match status" value="1"/>
</dbReference>
<evidence type="ECO:0000256" key="1">
    <source>
        <dbReference type="SAM" id="MobiDB-lite"/>
    </source>
</evidence>
<dbReference type="PANTHER" id="PTHR39460">
    <property type="entry name" value="EXPRESSED PROTEIN"/>
    <property type="match status" value="1"/>
</dbReference>